<evidence type="ECO:0000256" key="8">
    <source>
        <dbReference type="SAM" id="MobiDB-lite"/>
    </source>
</evidence>
<dbReference type="CDD" id="cd03223">
    <property type="entry name" value="ABCD_peroxisomal_ALDP"/>
    <property type="match status" value="1"/>
</dbReference>
<dbReference type="GO" id="GO:0140359">
    <property type="term" value="F:ABC-type transporter activity"/>
    <property type="evidence" value="ECO:0007669"/>
    <property type="project" value="InterPro"/>
</dbReference>
<dbReference type="SUPFAM" id="SSF52540">
    <property type="entry name" value="P-loop containing nucleoside triphosphate hydrolases"/>
    <property type="match status" value="1"/>
</dbReference>
<protein>
    <submittedName>
        <fullName evidence="10">ATP-binding cassette, subfamily D (ALD), member 3</fullName>
    </submittedName>
</protein>
<accession>A0A061RA79</accession>
<dbReference type="GO" id="GO:0042760">
    <property type="term" value="P:very long-chain fatty acid catabolic process"/>
    <property type="evidence" value="ECO:0007669"/>
    <property type="project" value="TreeGrafter"/>
</dbReference>
<dbReference type="GO" id="GO:0016887">
    <property type="term" value="F:ATP hydrolysis activity"/>
    <property type="evidence" value="ECO:0007669"/>
    <property type="project" value="InterPro"/>
</dbReference>
<dbReference type="GO" id="GO:0005324">
    <property type="term" value="F:long-chain fatty acid transmembrane transporter activity"/>
    <property type="evidence" value="ECO:0007669"/>
    <property type="project" value="TreeGrafter"/>
</dbReference>
<comment type="similarity">
    <text evidence="1">Belongs to the ABC transporter superfamily. ABCD family. Peroxisomal fatty acyl CoA transporter (TC 3.A.1.203) subfamily.</text>
</comment>
<evidence type="ECO:0000256" key="1">
    <source>
        <dbReference type="ARBA" id="ARBA00008575"/>
    </source>
</evidence>
<dbReference type="Pfam" id="PF00005">
    <property type="entry name" value="ABC_tran"/>
    <property type="match status" value="1"/>
</dbReference>
<dbReference type="InterPro" id="IPR027417">
    <property type="entry name" value="P-loop_NTPase"/>
</dbReference>
<dbReference type="InterPro" id="IPR003593">
    <property type="entry name" value="AAA+_ATPase"/>
</dbReference>
<dbReference type="GO" id="GO:0005778">
    <property type="term" value="C:peroxisomal membrane"/>
    <property type="evidence" value="ECO:0007669"/>
    <property type="project" value="TreeGrafter"/>
</dbReference>
<dbReference type="InterPro" id="IPR003439">
    <property type="entry name" value="ABC_transporter-like_ATP-bd"/>
</dbReference>
<gene>
    <name evidence="10" type="primary">PMP70</name>
    <name evidence="10" type="ORF">TSPGSL018_10664</name>
</gene>
<name>A0A061RA79_9CHLO</name>
<evidence type="ECO:0000256" key="2">
    <source>
        <dbReference type="ARBA" id="ARBA00022448"/>
    </source>
</evidence>
<keyword evidence="2" id="KW-0813">Transport</keyword>
<dbReference type="GO" id="GO:0015910">
    <property type="term" value="P:long-chain fatty acid import into peroxisome"/>
    <property type="evidence" value="ECO:0007669"/>
    <property type="project" value="TreeGrafter"/>
</dbReference>
<evidence type="ECO:0000256" key="7">
    <source>
        <dbReference type="ARBA" id="ARBA00023136"/>
    </source>
</evidence>
<evidence type="ECO:0000259" key="9">
    <source>
        <dbReference type="PROSITE" id="PS50893"/>
    </source>
</evidence>
<feature type="region of interest" description="Disordered" evidence="8">
    <location>
        <begin position="410"/>
        <end position="436"/>
    </location>
</feature>
<sequence>MERPKGPVLTSQQKRILAVAILGGGGAALVEIRSLLKAVRKEQQTICGLDDVKTHGKASGSRIQVDKRFLVRLGKILSLCVPGLWSREAALIAAQGGLLVSRTLLTEVVSTLEGISGRHITNGDWPLFVRSLLKFAGICVPAALVNAGLKLMQKQLQLAWSSRITRHLHEKYCENKAFYAASVLNGLSHADQRITEDVENFCFTLSELFSYTFKPLLDIALFTRTLSRTMGYRAQLTLYAYYLGVGALLRATAPPLARMVAQESSLTASFRAAHQRLVSHAEEVAFNDPPAGAAERMILNQHLGRLLRYSHLSSLQRFFQQVNDQYFVKYMASIVSLGLYALFQYSSPDYSDLDLAQRTERYIKTVRLLSNTSRGIGDLMLVYKRVAGLAGHTSRVSELLEAVERLSNESHHEAFRRRQSHQGPSPPEATDAGTDPRRQQGEAIAFEDVAVDSPDGTPLVRHLTFSVLPGRSVIIMGPNGSGKSSLLRCLAGLWPHQAGVVTSPPKGAMFYLAQRPYLVSGSLRDQLLYPMPPSAVWASARKAERDLFPADYEPPTRSDEAHLLRCIEAVELEYLLSRHDGGWEAVKNWQEILSGGKKQRLAMARLLYHKPKYAILDECTSAVSADGEAKLYKAVLAAGITACSIAHRPQLRKFHSIAIVFEGMSASNPKGWRCEYLDSENCTD</sequence>
<dbReference type="InterPro" id="IPR011527">
    <property type="entry name" value="ABC1_TM_dom"/>
</dbReference>
<dbReference type="GO" id="GO:0006635">
    <property type="term" value="P:fatty acid beta-oxidation"/>
    <property type="evidence" value="ECO:0007669"/>
    <property type="project" value="TreeGrafter"/>
</dbReference>
<organism evidence="10">
    <name type="scientific">Tetraselmis sp. GSL018</name>
    <dbReference type="NCBI Taxonomy" id="582737"/>
    <lineage>
        <taxon>Eukaryota</taxon>
        <taxon>Viridiplantae</taxon>
        <taxon>Chlorophyta</taxon>
        <taxon>core chlorophytes</taxon>
        <taxon>Chlorodendrophyceae</taxon>
        <taxon>Chlorodendrales</taxon>
        <taxon>Chlorodendraceae</taxon>
        <taxon>Tetraselmis</taxon>
    </lineage>
</organism>
<evidence type="ECO:0000256" key="3">
    <source>
        <dbReference type="ARBA" id="ARBA00022692"/>
    </source>
</evidence>
<evidence type="ECO:0000256" key="5">
    <source>
        <dbReference type="ARBA" id="ARBA00022840"/>
    </source>
</evidence>
<dbReference type="PANTHER" id="PTHR11384">
    <property type="entry name" value="ATP-BINDING CASSETTE, SUB-FAMILY D MEMBER"/>
    <property type="match status" value="1"/>
</dbReference>
<keyword evidence="7" id="KW-0472">Membrane</keyword>
<evidence type="ECO:0000256" key="6">
    <source>
        <dbReference type="ARBA" id="ARBA00022989"/>
    </source>
</evidence>
<dbReference type="InterPro" id="IPR050835">
    <property type="entry name" value="ABC_transporter_sub-D"/>
</dbReference>
<keyword evidence="3" id="KW-0812">Transmembrane</keyword>
<evidence type="ECO:0000256" key="4">
    <source>
        <dbReference type="ARBA" id="ARBA00022741"/>
    </source>
</evidence>
<dbReference type="PANTHER" id="PTHR11384:SF67">
    <property type="entry name" value="ATP-BINDING CASSETTE SUB-FAMILY D MEMBER 1"/>
    <property type="match status" value="1"/>
</dbReference>
<dbReference type="AlphaFoldDB" id="A0A061RA79"/>
<evidence type="ECO:0000313" key="10">
    <source>
        <dbReference type="EMBL" id="JAC67624.1"/>
    </source>
</evidence>
<keyword evidence="6" id="KW-1133">Transmembrane helix</keyword>
<dbReference type="GO" id="GO:0007031">
    <property type="term" value="P:peroxisome organization"/>
    <property type="evidence" value="ECO:0007669"/>
    <property type="project" value="TreeGrafter"/>
</dbReference>
<keyword evidence="5 10" id="KW-0067">ATP-binding</keyword>
<dbReference type="Pfam" id="PF06472">
    <property type="entry name" value="ABC_membrane_2"/>
    <property type="match status" value="1"/>
</dbReference>
<dbReference type="EMBL" id="GBEZ01018858">
    <property type="protein sequence ID" value="JAC67624.1"/>
    <property type="molecule type" value="Transcribed_RNA"/>
</dbReference>
<reference evidence="10" key="1">
    <citation type="submission" date="2014-05" db="EMBL/GenBank/DDBJ databases">
        <title>The transcriptome of the halophilic microalga Tetraselmis sp. GSL018 isolated from the Great Salt Lake, Utah.</title>
        <authorList>
            <person name="Jinkerson R.E."/>
            <person name="D'Adamo S."/>
            <person name="Posewitz M.C."/>
        </authorList>
    </citation>
    <scope>NUCLEOTIDE SEQUENCE</scope>
    <source>
        <strain evidence="10">GSL018</strain>
    </source>
</reference>
<dbReference type="Gene3D" id="3.40.50.300">
    <property type="entry name" value="P-loop containing nucleotide triphosphate hydrolases"/>
    <property type="match status" value="1"/>
</dbReference>
<dbReference type="GO" id="GO:0005524">
    <property type="term" value="F:ATP binding"/>
    <property type="evidence" value="ECO:0007669"/>
    <property type="project" value="UniProtKB-KW"/>
</dbReference>
<feature type="domain" description="ABC transporter" evidence="9">
    <location>
        <begin position="444"/>
        <end position="681"/>
    </location>
</feature>
<dbReference type="SMART" id="SM00382">
    <property type="entry name" value="AAA"/>
    <property type="match status" value="1"/>
</dbReference>
<keyword evidence="4" id="KW-0547">Nucleotide-binding</keyword>
<proteinExistence type="inferred from homology"/>
<dbReference type="PROSITE" id="PS50893">
    <property type="entry name" value="ABC_TRANSPORTER_2"/>
    <property type="match status" value="1"/>
</dbReference>